<dbReference type="KEGG" id="lck:HN018_04870"/>
<evidence type="ECO:0000313" key="1">
    <source>
        <dbReference type="EMBL" id="QKE89460.1"/>
    </source>
</evidence>
<sequence>MSSGAWAAASPDRPAYPAWPDDRFHRLAALALLEELHVALLTETSATATLEHWCGTYGIGGIVRGTVAHVTAERDPSVGHAIAPVDRARLEAGPDDRIGYRHVRLVCGGQVLSEADNWYVADRLTPAMNHELDTTDIPFGHVVQALKFSRTTVASELLWSPLPGDWISHGDTPGATGQPLDIPPALIRNRALLRRGDGQPFSIVVETYQRGLLAFPPPPAR</sequence>
<reference evidence="1 2" key="1">
    <citation type="journal article" date="2014" name="World J. Microbiol. Biotechnol.">
        <title>Biodiversity and physiological characteristics of Antarctic and Arctic lichens-associated bacteria.</title>
        <authorList>
            <person name="Lee Y.M."/>
            <person name="Kim E.H."/>
            <person name="Lee H.K."/>
            <person name="Hong S.G."/>
        </authorList>
    </citation>
    <scope>NUCLEOTIDE SEQUENCE [LARGE SCALE GENOMIC DNA]</scope>
    <source>
        <strain evidence="1 2">PAMC 26569</strain>
    </source>
</reference>
<protein>
    <submittedName>
        <fullName evidence="1">Uncharacterized protein</fullName>
    </submittedName>
</protein>
<organism evidence="1 2">
    <name type="scientific">Lichenicola cladoniae</name>
    <dbReference type="NCBI Taxonomy" id="1484109"/>
    <lineage>
        <taxon>Bacteria</taxon>
        <taxon>Pseudomonadati</taxon>
        <taxon>Pseudomonadota</taxon>
        <taxon>Alphaproteobacteria</taxon>
        <taxon>Acetobacterales</taxon>
        <taxon>Acetobacteraceae</taxon>
        <taxon>Lichenicola</taxon>
    </lineage>
</organism>
<name>A0A6M8HMB2_9PROT</name>
<dbReference type="SUPFAM" id="SSF64288">
    <property type="entry name" value="Chorismate lyase-like"/>
    <property type="match status" value="1"/>
</dbReference>
<dbReference type="AlphaFoldDB" id="A0A6M8HMB2"/>
<gene>
    <name evidence="1" type="ORF">HN018_04870</name>
</gene>
<dbReference type="Gene3D" id="3.40.1410.10">
    <property type="entry name" value="Chorismate lyase-like"/>
    <property type="match status" value="1"/>
</dbReference>
<dbReference type="RefSeq" id="WP_171834454.1">
    <property type="nucleotide sequence ID" value="NZ_CP053708.1"/>
</dbReference>
<proteinExistence type="predicted"/>
<dbReference type="InterPro" id="IPR028978">
    <property type="entry name" value="Chorismate_lyase_/UTRA_dom_sf"/>
</dbReference>
<evidence type="ECO:0000313" key="2">
    <source>
        <dbReference type="Proteomes" id="UP000500767"/>
    </source>
</evidence>
<accession>A0A6M8HMB2</accession>
<dbReference type="Proteomes" id="UP000500767">
    <property type="component" value="Chromosome"/>
</dbReference>
<dbReference type="EMBL" id="CP053708">
    <property type="protein sequence ID" value="QKE89460.1"/>
    <property type="molecule type" value="Genomic_DNA"/>
</dbReference>
<keyword evidence="2" id="KW-1185">Reference proteome</keyword>